<feature type="region of interest" description="Disordered" evidence="8">
    <location>
        <begin position="730"/>
        <end position="786"/>
    </location>
</feature>
<dbReference type="PANTHER" id="PTHR43047:SF72">
    <property type="entry name" value="OSMOSENSING HISTIDINE PROTEIN KINASE SLN1"/>
    <property type="match status" value="1"/>
</dbReference>
<dbReference type="InterPro" id="IPR003661">
    <property type="entry name" value="HisK_dim/P_dom"/>
</dbReference>
<dbReference type="InterPro" id="IPR011006">
    <property type="entry name" value="CheY-like_superfamily"/>
</dbReference>
<evidence type="ECO:0000259" key="11">
    <source>
        <dbReference type="PROSITE" id="PS50110"/>
    </source>
</evidence>
<evidence type="ECO:0000256" key="6">
    <source>
        <dbReference type="PROSITE-ProRule" id="PRU00169"/>
    </source>
</evidence>
<feature type="compositionally biased region" description="Basic residues" evidence="8">
    <location>
        <begin position="746"/>
        <end position="760"/>
    </location>
</feature>
<name>A0ABR1MQI3_9PEZI</name>
<dbReference type="SUPFAM" id="SSF55874">
    <property type="entry name" value="ATPase domain of HSP90 chaperone/DNA topoisomerase II/histidine kinase"/>
    <property type="match status" value="1"/>
</dbReference>
<comment type="caution">
    <text evidence="12">The sequence shown here is derived from an EMBL/GenBank/DDBJ whole genome shotgun (WGS) entry which is preliminary data.</text>
</comment>
<evidence type="ECO:0000256" key="1">
    <source>
        <dbReference type="ARBA" id="ARBA00000085"/>
    </source>
</evidence>
<keyword evidence="13" id="KW-1185">Reference proteome</keyword>
<dbReference type="Pfam" id="PF00512">
    <property type="entry name" value="HisKA"/>
    <property type="match status" value="1"/>
</dbReference>
<dbReference type="PRINTS" id="PR00344">
    <property type="entry name" value="BCTRLSENSOR"/>
</dbReference>
<dbReference type="InterPro" id="IPR004358">
    <property type="entry name" value="Sig_transdc_His_kin-like_C"/>
</dbReference>
<dbReference type="EMBL" id="JBBPDW010000002">
    <property type="protein sequence ID" value="KAK7555609.1"/>
    <property type="molecule type" value="Genomic_DNA"/>
</dbReference>
<feature type="compositionally biased region" description="Polar residues" evidence="8">
    <location>
        <begin position="774"/>
        <end position="786"/>
    </location>
</feature>
<keyword evidence="4" id="KW-0808">Transferase</keyword>
<dbReference type="InterPro" id="IPR001789">
    <property type="entry name" value="Sig_transdc_resp-reg_receiver"/>
</dbReference>
<dbReference type="PROSITE" id="PS50110">
    <property type="entry name" value="RESPONSE_REGULATORY"/>
    <property type="match status" value="1"/>
</dbReference>
<keyword evidence="3 6" id="KW-0597">Phosphoprotein</keyword>
<dbReference type="SMART" id="SM00448">
    <property type="entry name" value="REC"/>
    <property type="match status" value="1"/>
</dbReference>
<organism evidence="12 13">
    <name type="scientific">Phyllosticta citricarpa</name>
    <dbReference type="NCBI Taxonomy" id="55181"/>
    <lineage>
        <taxon>Eukaryota</taxon>
        <taxon>Fungi</taxon>
        <taxon>Dikarya</taxon>
        <taxon>Ascomycota</taxon>
        <taxon>Pezizomycotina</taxon>
        <taxon>Dothideomycetes</taxon>
        <taxon>Dothideomycetes incertae sedis</taxon>
        <taxon>Botryosphaeriales</taxon>
        <taxon>Phyllostictaceae</taxon>
        <taxon>Phyllosticta</taxon>
    </lineage>
</organism>
<protein>
    <recommendedName>
        <fullName evidence="2">histidine kinase</fullName>
        <ecNumber evidence="2">2.7.13.3</ecNumber>
    </recommendedName>
</protein>
<feature type="transmembrane region" description="Helical" evidence="9">
    <location>
        <begin position="12"/>
        <end position="38"/>
    </location>
</feature>
<dbReference type="SMART" id="SM00387">
    <property type="entry name" value="HATPase_c"/>
    <property type="match status" value="1"/>
</dbReference>
<reference evidence="12 13" key="1">
    <citation type="submission" date="2024-04" db="EMBL/GenBank/DDBJ databases">
        <title>Phyllosticta paracitricarpa is synonymous to the EU quarantine fungus P. citricarpa based on phylogenomic analyses.</title>
        <authorList>
            <consortium name="Lawrence Berkeley National Laboratory"/>
            <person name="Van Ingen-Buijs V.A."/>
            <person name="Van Westerhoven A.C."/>
            <person name="Haridas S."/>
            <person name="Skiadas P."/>
            <person name="Martin F."/>
            <person name="Groenewald J.Z."/>
            <person name="Crous P.W."/>
            <person name="Seidl M.F."/>
        </authorList>
    </citation>
    <scope>NUCLEOTIDE SEQUENCE [LARGE SCALE GENOMIC DNA]</scope>
    <source>
        <strain evidence="12 13">CBS 122670</strain>
    </source>
</reference>
<evidence type="ECO:0000313" key="13">
    <source>
        <dbReference type="Proteomes" id="UP001365128"/>
    </source>
</evidence>
<feature type="modified residue" description="4-aspartylphosphate" evidence="6">
    <location>
        <position position="1052"/>
    </location>
</feature>
<feature type="region of interest" description="Disordered" evidence="8">
    <location>
        <begin position="888"/>
        <end position="953"/>
    </location>
</feature>
<evidence type="ECO:0000256" key="9">
    <source>
        <dbReference type="SAM" id="Phobius"/>
    </source>
</evidence>
<dbReference type="Pfam" id="PF00072">
    <property type="entry name" value="Response_reg"/>
    <property type="match status" value="1"/>
</dbReference>
<dbReference type="Gene3D" id="3.30.565.10">
    <property type="entry name" value="Histidine kinase-like ATPase, C-terminal domain"/>
    <property type="match status" value="1"/>
</dbReference>
<sequence>MRIPIREQLGLLVLLTSLLGLAVISIATWVCAFALLLLHPPRKISLRFPTRASRLTLTASLKASQLASNFLLMQSLAGGVASRIVIQDSLKRYNEADASSRADFDWENAENDLSAVFDGGTNLLLQAQMWPKTYDGSASNSSVIKATAKSVSDKLPLPVQHANGTEVHLGDADQGYPERLYPDLTFSTQTLQDEYELTVAHFGDQSLNNTGSLLLGPWELNSSFSLISLTTPVINNTSADDVLGWITVVLDARLIYQVINSTAGMGLSSSTVIIGPTDVTNHFPPGLLFNDDRGVAPESELVKFVIQPYGKNSYKRHGSHTFGQDDSTAPFDYNTYPAVKKVLTTQNGEENNSGSMVSTKNEEGDTLAVGYAMPDTVLCDWVLLVEVSHAEVWQPIVKLRKILLACVFGTTGAMALLIYPIAHYFSRPIRRLRDATRLSTNAYIVDDKNLDPGKYDGPDEASEAARKGGIFAKFKFWGRKEPKPDEDKADSDKRRLFRIPGKVKEGKHLIYDELTDLTTVFNEMTDELKIQYEKLEERVKQRTMELEEAMKAAEAANESKTLFIANLSHELKTPLNGILGMTAVCMSEDDPQKIKKSLGIIYRSGDLLLNLLTDLLTFSKNQIGHQQLSLDEKEFRLRDVSTQLLAIFDKQARENNISLSVKFEGPNDLEDLTPEERGPSPLGIRNVGHMVLWGDQHRIVQVLINLISNSLKFTPAGGSVVCTMRCNGVTTPTMRSRTSRSSLSSHLHRRTSRRSSRARGRGSVGSTSSGATPRNMSTANQINPQKSGPYAYIVETQGAPSPPPGPTLVFEFEVTDSGPGIPENMHQRIFEPFIQGDLGLSKKFGGTGLGLAICSQLASLLRGSIRLHSVVGEGSTFTMEIPLRHVGTSAGSSEASSSHLPDAASVTYSRRSSKSMEATTTTRSLSTGDDWTGTRPTCSSHSNVTSGPVSFDSNSKPRLVGLRQPFFAAPSPKGSPTDQEAARHLVAQAGDKDRKIKVLVAEDNKTNQEVVLRMLKLEDIYDVAIAKDGQEALDKVKESMDSHNPYDLVFMDVQMPNLDGLQSTRLIREAGYSAPIVALTAYAEESNVKDCFDSGMDYFLSKPIRRPALKHVLNTYCQPIPEEAEPSSSSPPSSPPKTRTHDPPASSPPLPEPQSPISPMS</sequence>
<dbReference type="SMART" id="SM00388">
    <property type="entry name" value="HisKA"/>
    <property type="match status" value="1"/>
</dbReference>
<gene>
    <name evidence="12" type="ORF">IWX46DRAFT_659256</name>
</gene>
<feature type="compositionally biased region" description="Low complexity" evidence="8">
    <location>
        <begin position="889"/>
        <end position="898"/>
    </location>
</feature>
<comment type="catalytic activity">
    <reaction evidence="1">
        <text>ATP + protein L-histidine = ADP + protein N-phospho-L-histidine.</text>
        <dbReference type="EC" id="2.7.13.3"/>
    </reaction>
</comment>
<dbReference type="InterPro" id="IPR005467">
    <property type="entry name" value="His_kinase_dom"/>
</dbReference>
<dbReference type="CDD" id="cd17546">
    <property type="entry name" value="REC_hyHK_CKI1_RcsC-like"/>
    <property type="match status" value="1"/>
</dbReference>
<evidence type="ECO:0000256" key="2">
    <source>
        <dbReference type="ARBA" id="ARBA00012438"/>
    </source>
</evidence>
<dbReference type="Gene3D" id="3.40.50.2300">
    <property type="match status" value="1"/>
</dbReference>
<proteinExistence type="predicted"/>
<feature type="transmembrane region" description="Helical" evidence="9">
    <location>
        <begin position="402"/>
        <end position="422"/>
    </location>
</feature>
<dbReference type="Gene3D" id="1.10.287.130">
    <property type="match status" value="1"/>
</dbReference>
<dbReference type="InterPro" id="IPR036890">
    <property type="entry name" value="HATPase_C_sf"/>
</dbReference>
<dbReference type="EC" id="2.7.13.3" evidence="2"/>
<feature type="compositionally biased region" description="Low complexity" evidence="8">
    <location>
        <begin position="735"/>
        <end position="745"/>
    </location>
</feature>
<keyword evidence="9" id="KW-1133">Transmembrane helix</keyword>
<accession>A0ABR1MQI3</accession>
<evidence type="ECO:0000256" key="7">
    <source>
        <dbReference type="SAM" id="Coils"/>
    </source>
</evidence>
<dbReference type="CDD" id="cd00082">
    <property type="entry name" value="HisKA"/>
    <property type="match status" value="1"/>
</dbReference>
<dbReference type="Proteomes" id="UP001365128">
    <property type="component" value="Unassembled WGS sequence"/>
</dbReference>
<evidence type="ECO:0000256" key="4">
    <source>
        <dbReference type="ARBA" id="ARBA00022679"/>
    </source>
</evidence>
<feature type="domain" description="Histidine kinase" evidence="10">
    <location>
        <begin position="566"/>
        <end position="885"/>
    </location>
</feature>
<keyword evidence="5" id="KW-0418">Kinase</keyword>
<dbReference type="SUPFAM" id="SSF52172">
    <property type="entry name" value="CheY-like"/>
    <property type="match status" value="1"/>
</dbReference>
<evidence type="ECO:0000259" key="10">
    <source>
        <dbReference type="PROSITE" id="PS50109"/>
    </source>
</evidence>
<dbReference type="PROSITE" id="PS50109">
    <property type="entry name" value="HIS_KIN"/>
    <property type="match status" value="1"/>
</dbReference>
<feature type="compositionally biased region" description="Pro residues" evidence="8">
    <location>
        <begin position="1145"/>
        <end position="1161"/>
    </location>
</feature>
<dbReference type="SUPFAM" id="SSF47384">
    <property type="entry name" value="Homodimeric domain of signal transducing histidine kinase"/>
    <property type="match status" value="1"/>
</dbReference>
<evidence type="ECO:0000313" key="12">
    <source>
        <dbReference type="EMBL" id="KAK7555609.1"/>
    </source>
</evidence>
<dbReference type="InterPro" id="IPR036097">
    <property type="entry name" value="HisK_dim/P_sf"/>
</dbReference>
<keyword evidence="9" id="KW-0812">Transmembrane</keyword>
<dbReference type="InterPro" id="IPR003594">
    <property type="entry name" value="HATPase_dom"/>
</dbReference>
<evidence type="ECO:0000256" key="3">
    <source>
        <dbReference type="ARBA" id="ARBA00022553"/>
    </source>
</evidence>
<dbReference type="PANTHER" id="PTHR43047">
    <property type="entry name" value="TWO-COMPONENT HISTIDINE PROTEIN KINASE"/>
    <property type="match status" value="1"/>
</dbReference>
<evidence type="ECO:0000256" key="5">
    <source>
        <dbReference type="ARBA" id="ARBA00022777"/>
    </source>
</evidence>
<feature type="coiled-coil region" evidence="7">
    <location>
        <begin position="525"/>
        <end position="556"/>
    </location>
</feature>
<feature type="region of interest" description="Disordered" evidence="8">
    <location>
        <begin position="1120"/>
        <end position="1161"/>
    </location>
</feature>
<feature type="domain" description="Response regulatory" evidence="11">
    <location>
        <begin position="997"/>
        <end position="1117"/>
    </location>
</feature>
<evidence type="ECO:0000256" key="8">
    <source>
        <dbReference type="SAM" id="MobiDB-lite"/>
    </source>
</evidence>
<keyword evidence="9" id="KW-0472">Membrane</keyword>
<feature type="compositionally biased region" description="Polar residues" evidence="8">
    <location>
        <begin position="906"/>
        <end position="953"/>
    </location>
</feature>
<dbReference type="Pfam" id="PF02518">
    <property type="entry name" value="HATPase_c"/>
    <property type="match status" value="1"/>
</dbReference>
<keyword evidence="7" id="KW-0175">Coiled coil</keyword>